<dbReference type="FunFam" id="3.10.260.10:FF:000001">
    <property type="entry name" value="APSES transcription factor (MbpA)"/>
    <property type="match status" value="1"/>
</dbReference>
<dbReference type="SMART" id="SM01252">
    <property type="entry name" value="KilA-N"/>
    <property type="match status" value="1"/>
</dbReference>
<evidence type="ECO:0000313" key="8">
    <source>
        <dbReference type="Proteomes" id="UP000027361"/>
    </source>
</evidence>
<feature type="compositionally biased region" description="Low complexity" evidence="5">
    <location>
        <begin position="553"/>
        <end position="568"/>
    </location>
</feature>
<feature type="compositionally biased region" description="Polar residues" evidence="5">
    <location>
        <begin position="284"/>
        <end position="293"/>
    </location>
</feature>
<reference evidence="7 8" key="1">
    <citation type="submission" date="2014-05" db="EMBL/GenBank/DDBJ databases">
        <title>Draft genome sequence of a rare smut relative, Tilletiaria anomala UBC 951.</title>
        <authorList>
            <consortium name="DOE Joint Genome Institute"/>
            <person name="Toome M."/>
            <person name="Kuo A."/>
            <person name="Henrissat B."/>
            <person name="Lipzen A."/>
            <person name="Tritt A."/>
            <person name="Yoshinaga Y."/>
            <person name="Zane M."/>
            <person name="Barry K."/>
            <person name="Grigoriev I.V."/>
            <person name="Spatafora J.W."/>
            <person name="Aimea M.C."/>
        </authorList>
    </citation>
    <scope>NUCLEOTIDE SEQUENCE [LARGE SCALE GENOMIC DNA]</scope>
    <source>
        <strain evidence="7 8">UBC 951</strain>
    </source>
</reference>
<dbReference type="GO" id="GO:0001228">
    <property type="term" value="F:DNA-binding transcription activator activity, RNA polymerase II-specific"/>
    <property type="evidence" value="ECO:0007669"/>
    <property type="project" value="UniProtKB-ARBA"/>
</dbReference>
<evidence type="ECO:0000256" key="2">
    <source>
        <dbReference type="ARBA" id="ARBA00023043"/>
    </source>
</evidence>
<dbReference type="InterPro" id="IPR036887">
    <property type="entry name" value="HTH_APSES_sf"/>
</dbReference>
<dbReference type="Proteomes" id="UP000027361">
    <property type="component" value="Unassembled WGS sequence"/>
</dbReference>
<dbReference type="AlphaFoldDB" id="A0A066WEP1"/>
<dbReference type="InterPro" id="IPR036770">
    <property type="entry name" value="Ankyrin_rpt-contain_sf"/>
</dbReference>
<keyword evidence="8" id="KW-1185">Reference proteome</keyword>
<dbReference type="InParanoid" id="A0A066WEP1"/>
<dbReference type="OMA" id="HHIAMMA"/>
<feature type="region of interest" description="Disordered" evidence="5">
    <location>
        <begin position="272"/>
        <end position="359"/>
    </location>
</feature>
<feature type="region of interest" description="Disordered" evidence="5">
    <location>
        <begin position="778"/>
        <end position="801"/>
    </location>
</feature>
<dbReference type="InterPro" id="IPR002110">
    <property type="entry name" value="Ankyrin_rpt"/>
</dbReference>
<accession>A0A066WEP1</accession>
<dbReference type="GeneID" id="25262859"/>
<dbReference type="InterPro" id="IPR003163">
    <property type="entry name" value="Tscrpt_reg_HTH_APSES-type"/>
</dbReference>
<feature type="compositionally biased region" description="Polar residues" evidence="5">
    <location>
        <begin position="328"/>
        <end position="337"/>
    </location>
</feature>
<evidence type="ECO:0000256" key="4">
    <source>
        <dbReference type="SAM" id="Coils"/>
    </source>
</evidence>
<dbReference type="SUPFAM" id="SSF48403">
    <property type="entry name" value="Ankyrin repeat"/>
    <property type="match status" value="1"/>
</dbReference>
<evidence type="ECO:0000259" key="6">
    <source>
        <dbReference type="PROSITE" id="PS51299"/>
    </source>
</evidence>
<dbReference type="Gene3D" id="1.25.40.20">
    <property type="entry name" value="Ankyrin repeat-containing domain"/>
    <property type="match status" value="1"/>
</dbReference>
<dbReference type="HOGENOM" id="CLU_009666_1_1_1"/>
<gene>
    <name evidence="7" type="ORF">K437DRAFT_233807</name>
</gene>
<feature type="region of interest" description="Disordered" evidence="5">
    <location>
        <begin position="1"/>
        <end position="44"/>
    </location>
</feature>
<dbReference type="InterPro" id="IPR051642">
    <property type="entry name" value="SWI6-like"/>
</dbReference>
<feature type="domain" description="HTH APSES-type" evidence="6">
    <location>
        <begin position="87"/>
        <end position="196"/>
    </location>
</feature>
<dbReference type="STRING" id="1037660.A0A066WEP1"/>
<dbReference type="Gene3D" id="3.10.260.10">
    <property type="entry name" value="Transcription regulator HTH, APSES-type DNA-binding domain"/>
    <property type="match status" value="1"/>
</dbReference>
<name>A0A066WEP1_TILAU</name>
<dbReference type="PROSITE" id="PS51299">
    <property type="entry name" value="HTH_APSES"/>
    <property type="match status" value="1"/>
</dbReference>
<dbReference type="PANTHER" id="PTHR43828:SF3">
    <property type="entry name" value="CHROMO DOMAIN-CONTAINING PROTEIN"/>
    <property type="match status" value="1"/>
</dbReference>
<dbReference type="GO" id="GO:0003677">
    <property type="term" value="F:DNA binding"/>
    <property type="evidence" value="ECO:0007669"/>
    <property type="project" value="InterPro"/>
</dbReference>
<feature type="compositionally biased region" description="Low complexity" evidence="5">
    <location>
        <begin position="298"/>
        <end position="315"/>
    </location>
</feature>
<keyword evidence="2 3" id="KW-0040">ANK repeat</keyword>
<evidence type="ECO:0000256" key="1">
    <source>
        <dbReference type="ARBA" id="ARBA00022737"/>
    </source>
</evidence>
<dbReference type="EMBL" id="JMSN01000021">
    <property type="protein sequence ID" value="KDN49559.1"/>
    <property type="molecule type" value="Genomic_DNA"/>
</dbReference>
<dbReference type="Pfam" id="PF00023">
    <property type="entry name" value="Ank"/>
    <property type="match status" value="1"/>
</dbReference>
<organism evidence="7 8">
    <name type="scientific">Tilletiaria anomala (strain ATCC 24038 / CBS 436.72 / UBC 951)</name>
    <dbReference type="NCBI Taxonomy" id="1037660"/>
    <lineage>
        <taxon>Eukaryota</taxon>
        <taxon>Fungi</taxon>
        <taxon>Dikarya</taxon>
        <taxon>Basidiomycota</taxon>
        <taxon>Ustilaginomycotina</taxon>
        <taxon>Exobasidiomycetes</taxon>
        <taxon>Georgefischeriales</taxon>
        <taxon>Tilletiariaceae</taxon>
        <taxon>Tilletiaria</taxon>
    </lineage>
</organism>
<dbReference type="PROSITE" id="PS50088">
    <property type="entry name" value="ANK_REPEAT"/>
    <property type="match status" value="2"/>
</dbReference>
<dbReference type="GO" id="GO:0033309">
    <property type="term" value="C:SBF transcription complex"/>
    <property type="evidence" value="ECO:0007669"/>
    <property type="project" value="TreeGrafter"/>
</dbReference>
<sequence>MAATELESAISVPRPPAISEADKAKVAAAASTQHQQQGGDMDVDDSPCSQAVVNGATAAKHAGATVAPALIPAPPIALQHTGPTPRVYLATYSSVPVYELTVRGIAVMRRRADGFLNATQILKVAGIEKGRRTKILEKEILTGEHEKVQGGYGKYQGTWIPLKRAQELSAAYNVAHLLKPVLEFDPASAANLTAAPKGKRPNPNAPSAQRLNNIHSASSAAGSTLVDVAVDAESGTGAVAGVGAAAGTAAATGSGAVTVTVAGAGAGVATDVDADTTSQEPRRTSPSVITMENGSIYGPGASAGTAGAPSQAPRFLRLRPPPPPAGSLNDTDTSVANGSTGTGSGMSAGEDNAAAAAAGSFTPNKRARFTAPGVSRDHEAMQVDGPDSVVAAATEDNVLLSNTDAIANPSPVRDLNNLGPAGGCLRAASGGPAALAGAHGRFGGAHGTYYGGQHHHARSARIVLGPPDHLARSDGGSGARYADRAQAFKGVDEAQERPLKEILTNLFLEEEHAGAAAAKRNGADDVTGRDHESDLKQLLGRMSAAISLGHGQSGAASTPSSSSAAPASRVPFGNPDNPNVSVNIVIDDHGHTPLHWAAALSKLPLLRTLLARPVEHGGANVHAGNFAGETALHRSVLVTNSYEAGTFPSVLALLAPSLMTGDYKRRTILHHIAMVAALKGRAAPARYYLACVLEYLAQAQQQQPVKGTAAAGASAMPISKRDAAALIDAQDESGETALGIVARIGNASMVRMLLEVRARKDIVNHFGIRPSDWGLEQHLSAAQQQQQGEDPAVAAPAGSAEGEATKLAGELANHRAHDIVAAIAKPPRPPMQRSQDVLGEIQKAVEEVKQVYEVEMAEKQKKLAAAQAQLQRATRDLASRRRIFSEVQAKVAQRDEHRNNIANLKRMIGSLREAAIAPGARAAANEAFVEQQIATLEVGGNAPAKELVRLRWLYAWLVGSSGALEKRIAAVQQEAKTKEAQCRKVVAMCCGVEEDRVLEILDDLVVAIESDGAEMDLSRVAGFLSKVSSS</sequence>
<evidence type="ECO:0000256" key="5">
    <source>
        <dbReference type="SAM" id="MobiDB-lite"/>
    </source>
</evidence>
<dbReference type="PANTHER" id="PTHR43828">
    <property type="entry name" value="ASPARAGINASE"/>
    <property type="match status" value="1"/>
</dbReference>
<feature type="repeat" description="ANK" evidence="3">
    <location>
        <begin position="733"/>
        <end position="765"/>
    </location>
</feature>
<proteinExistence type="predicted"/>
<dbReference type="InterPro" id="IPR018004">
    <property type="entry name" value="KilA/APSES_HTH"/>
</dbReference>
<keyword evidence="1" id="KW-0677">Repeat</keyword>
<dbReference type="SUPFAM" id="SSF54616">
    <property type="entry name" value="DNA-binding domain of Mlu1-box binding protein MBP1"/>
    <property type="match status" value="1"/>
</dbReference>
<evidence type="ECO:0000313" key="7">
    <source>
        <dbReference type="EMBL" id="KDN49559.1"/>
    </source>
</evidence>
<dbReference type="OrthoDB" id="6718656at2759"/>
<dbReference type="Pfam" id="PF04383">
    <property type="entry name" value="KilA-N"/>
    <property type="match status" value="1"/>
</dbReference>
<dbReference type="SMART" id="SM00248">
    <property type="entry name" value="ANK"/>
    <property type="match status" value="2"/>
</dbReference>
<dbReference type="FunCoup" id="A0A066WEP1">
    <property type="interactions" value="121"/>
</dbReference>
<protein>
    <recommendedName>
        <fullName evidence="6">HTH APSES-type domain-containing protein</fullName>
    </recommendedName>
</protein>
<dbReference type="RefSeq" id="XP_013244345.1">
    <property type="nucleotide sequence ID" value="XM_013388891.1"/>
</dbReference>
<feature type="coiled-coil region" evidence="4">
    <location>
        <begin position="849"/>
        <end position="914"/>
    </location>
</feature>
<feature type="repeat" description="ANK" evidence="3">
    <location>
        <begin position="589"/>
        <end position="610"/>
    </location>
</feature>
<feature type="region of interest" description="Disordered" evidence="5">
    <location>
        <begin position="549"/>
        <end position="574"/>
    </location>
</feature>
<dbReference type="GO" id="GO:0030907">
    <property type="term" value="C:MBF transcription complex"/>
    <property type="evidence" value="ECO:0007669"/>
    <property type="project" value="TreeGrafter"/>
</dbReference>
<keyword evidence="4" id="KW-0175">Coiled coil</keyword>
<comment type="caution">
    <text evidence="7">The sequence shown here is derived from an EMBL/GenBank/DDBJ whole genome shotgun (WGS) entry which is preliminary data.</text>
</comment>
<evidence type="ECO:0000256" key="3">
    <source>
        <dbReference type="PROSITE-ProRule" id="PRU00023"/>
    </source>
</evidence>
<dbReference type="PROSITE" id="PS50297">
    <property type="entry name" value="ANK_REP_REGION"/>
    <property type="match status" value="1"/>
</dbReference>